<dbReference type="Gene3D" id="1.10.418.10">
    <property type="entry name" value="Calponin-like domain"/>
    <property type="match status" value="1"/>
</dbReference>
<dbReference type="GO" id="GO:0051893">
    <property type="term" value="P:regulation of focal adhesion assembly"/>
    <property type="evidence" value="ECO:0007669"/>
    <property type="project" value="TreeGrafter"/>
</dbReference>
<dbReference type="PANTHER" id="PTHR15551:SF4">
    <property type="entry name" value="LIM AND CALPONIN HOMOLOGY DOMAINS-CONTAINING PROTEIN 1 ISOFORM X1"/>
    <property type="match status" value="1"/>
</dbReference>
<feature type="region of interest" description="Disordered" evidence="2">
    <location>
        <begin position="1"/>
        <end position="23"/>
    </location>
</feature>
<feature type="compositionally biased region" description="Polar residues" evidence="2">
    <location>
        <begin position="1375"/>
        <end position="1405"/>
    </location>
</feature>
<feature type="compositionally biased region" description="Acidic residues" evidence="2">
    <location>
        <begin position="678"/>
        <end position="687"/>
    </location>
</feature>
<evidence type="ECO:0000259" key="3">
    <source>
        <dbReference type="Pfam" id="PF15949"/>
    </source>
</evidence>
<dbReference type="PANTHER" id="PTHR15551">
    <property type="entry name" value="LIM DOMAIN ONLY 7"/>
    <property type="match status" value="1"/>
</dbReference>
<feature type="compositionally biased region" description="Polar residues" evidence="2">
    <location>
        <begin position="323"/>
        <end position="334"/>
    </location>
</feature>
<dbReference type="GO" id="GO:0051496">
    <property type="term" value="P:positive regulation of stress fiber assembly"/>
    <property type="evidence" value="ECO:0007669"/>
    <property type="project" value="TreeGrafter"/>
</dbReference>
<feature type="region of interest" description="Disordered" evidence="2">
    <location>
        <begin position="1154"/>
        <end position="1309"/>
    </location>
</feature>
<dbReference type="InterPro" id="IPR031865">
    <property type="entry name" value="DUF4757"/>
</dbReference>
<dbReference type="SUPFAM" id="SSF47576">
    <property type="entry name" value="Calponin-homology domain, CH-domain"/>
    <property type="match status" value="1"/>
</dbReference>
<keyword evidence="5" id="KW-1185">Reference proteome</keyword>
<feature type="compositionally biased region" description="Polar residues" evidence="2">
    <location>
        <begin position="1257"/>
        <end position="1268"/>
    </location>
</feature>
<feature type="compositionally biased region" description="Polar residues" evidence="2">
    <location>
        <begin position="1345"/>
        <end position="1366"/>
    </location>
</feature>
<feature type="compositionally biased region" description="Polar residues" evidence="2">
    <location>
        <begin position="257"/>
        <end position="271"/>
    </location>
</feature>
<feature type="region of interest" description="Disordered" evidence="2">
    <location>
        <begin position="616"/>
        <end position="707"/>
    </location>
</feature>
<feature type="region of interest" description="Disordered" evidence="2">
    <location>
        <begin position="725"/>
        <end position="810"/>
    </location>
</feature>
<feature type="region of interest" description="Disordered" evidence="2">
    <location>
        <begin position="317"/>
        <end position="396"/>
    </location>
</feature>
<dbReference type="Pfam" id="PF15949">
    <property type="entry name" value="DUF4757"/>
    <property type="match status" value="2"/>
</dbReference>
<feature type="region of interest" description="Disordered" evidence="2">
    <location>
        <begin position="530"/>
        <end position="580"/>
    </location>
</feature>
<feature type="coiled-coil region" evidence="1">
    <location>
        <begin position="1061"/>
        <end position="1095"/>
    </location>
</feature>
<feature type="compositionally biased region" description="Low complexity" evidence="2">
    <location>
        <begin position="1215"/>
        <end position="1234"/>
    </location>
</feature>
<feature type="compositionally biased region" description="Polar residues" evidence="2">
    <location>
        <begin position="105"/>
        <end position="115"/>
    </location>
</feature>
<feature type="compositionally biased region" description="Acidic residues" evidence="2">
    <location>
        <begin position="791"/>
        <end position="801"/>
    </location>
</feature>
<dbReference type="GO" id="GO:0001725">
    <property type="term" value="C:stress fiber"/>
    <property type="evidence" value="ECO:0007669"/>
    <property type="project" value="TreeGrafter"/>
</dbReference>
<sequence length="1516" mass="169121">MASPEAGRDNDSERLEPNQPEPACQEAQKWIEDRLLQVRGLRLALQLTQATTVCIYIRDVRVGAFWENGMRTQSSCNREELWRQGLPQRIGERHPVMRAAECNQTRAGQKDQQTAHPHRRAGKKTLSSVTFSPDNLSVFLRGCEELGLKGSQLFDPGDLQDTSIRANLKDSDCNRKLKNVLNTVYWLGKAASGCASYSGPTLNLKEFEGLLAQMKVESEEGGESPQKRSVRDSGYDCWDSERSESLSPPQHTRDNSLDSLDSFGSRSQHSPSPDVVNRGNSDGRGSDSEADAAGRRPDVRKDDMLARRTASNEARSLIPFNQFLPNRTNASSYIPTPRRKPHTEEGEQRSHLHATLEQGKRTGPQHKTPKTVTWAPENDEENPKQEEEKVTQEELEQKKLQKLAKAGIKVLPAAVRYSSPPAMEEQQVRSPSPNIILRCENDFLSSQKSAWDSSSDGEEEAEVRKVPDVRRDDLASRRAHRGTVAPKVHQFVPSPVCSNKDRERWEGIRRASQQTLLEREISDKEADIITRRDNPFLNSAPRHEEEEDEKEEGEEGKACLEKNYGSPLSRSAKAGRSHSKVVTFGGVTEIEQPIDTVMSSEGEKTELLGRLRSKATVAMPTIGLGSQLSERERSQVDGADLSQTTSHSADLAPWSPEPPSTPAELDAHLAQYERRTEDVEDEDEEEKIPDLRKDDMMARRTGVFHKQSTTTGTYNRFLPLPASKRCTQGEVTTDAAPRSKKEVLAERSKKLNVRSFSHRAEQQQPRDAMETPQPHPDTTVVRATSHSEQEHNEDEYDENEPLPDPAKDDMMARRTGSFQKTSAARSNQPINQFLPVPGSVKYSIAPVSAMKPLHNRPKHSEKMASESLDLTSELYFLVILALSLDFSSIVTVAAEPQAPPSRAPTIFRSGGLKERQEQGDMAIPNTPVMDVTEPLSPPSLTPPPSPATAQTCKVEAELEKQIVKKRVEKEVEVVEVKEEKRDVNEEPRKKPFWLDDSDLPPMMMSRRVAFMSEDTESVSMSDMLNEEEVGHIPPQSQSRYERMHEQYNSFLDDEDHWQSDLARWKNRRRCASQDLIKKEEERKRIEKRMKEEGRDSSKRKSIKTYKEILEEKERREAELCDAYRNAATPEEAAMVLQRYALRFTISDATLDSLKLPRSTSQPKPDANQEDTEHKITSPASDSETSEPLHKPEPAVSDQMPTKPKAMETDIDQQETSVSVSSSPLTPISPLTPVTNSENVVPPQLLQLDPEPQPKPTESPTTHQQQPTTEDAKPQIKHTPPQIAQVQPHTTPPVHTLPSPPSVSPRPVPLLAAKPYCQPRSTQAGHKPVKMDGLVRVNGEAIEDLSVSTPPTSAQLSPQDVKNSPSKQTEEKDVLSEQTATNQEAAEQTPAPQTEKSTTPSGSTMSALIGGRNCIITTTIVTELTQTRVEPYHPDIQSNGQCLWKALTPETQESAVDSYRSRAIGGKLNPGDKLKANMGAVKNVIVNLAALKVFTSAADSCLVPPPSNHRFIFITTE</sequence>
<dbReference type="InterPro" id="IPR036872">
    <property type="entry name" value="CH_dom_sf"/>
</dbReference>
<organism evidence="4 5">
    <name type="scientific">Collichthys lucidus</name>
    <name type="common">Big head croaker</name>
    <name type="synonym">Sciaena lucida</name>
    <dbReference type="NCBI Taxonomy" id="240159"/>
    <lineage>
        <taxon>Eukaryota</taxon>
        <taxon>Metazoa</taxon>
        <taxon>Chordata</taxon>
        <taxon>Craniata</taxon>
        <taxon>Vertebrata</taxon>
        <taxon>Euteleostomi</taxon>
        <taxon>Actinopterygii</taxon>
        <taxon>Neopterygii</taxon>
        <taxon>Teleostei</taxon>
        <taxon>Neoteleostei</taxon>
        <taxon>Acanthomorphata</taxon>
        <taxon>Eupercaria</taxon>
        <taxon>Sciaenidae</taxon>
        <taxon>Collichthys</taxon>
    </lineage>
</organism>
<feature type="compositionally biased region" description="Basic and acidic residues" evidence="2">
    <location>
        <begin position="688"/>
        <end position="698"/>
    </location>
</feature>
<feature type="region of interest" description="Disordered" evidence="2">
    <location>
        <begin position="447"/>
        <end position="487"/>
    </location>
</feature>
<feature type="compositionally biased region" description="Basic and acidic residues" evidence="2">
    <location>
        <begin position="665"/>
        <end position="677"/>
    </location>
</feature>
<feature type="compositionally biased region" description="Basic and acidic residues" evidence="2">
    <location>
        <begin position="284"/>
        <end position="303"/>
    </location>
</feature>
<dbReference type="GO" id="GO:0032034">
    <property type="term" value="F:myosin II head/neck binding"/>
    <property type="evidence" value="ECO:0007669"/>
    <property type="project" value="TreeGrafter"/>
</dbReference>
<feature type="region of interest" description="Disordered" evidence="2">
    <location>
        <begin position="216"/>
        <end position="303"/>
    </location>
</feature>
<evidence type="ECO:0000313" key="4">
    <source>
        <dbReference type="EMBL" id="TKS68405.1"/>
    </source>
</evidence>
<proteinExistence type="predicted"/>
<feature type="compositionally biased region" description="Acidic residues" evidence="2">
    <location>
        <begin position="545"/>
        <end position="554"/>
    </location>
</feature>
<reference evidence="4 5" key="1">
    <citation type="submission" date="2019-01" db="EMBL/GenBank/DDBJ databases">
        <title>Genome Assembly of Collichthys lucidus.</title>
        <authorList>
            <person name="Cai M."/>
            <person name="Xiao S."/>
        </authorList>
    </citation>
    <scope>NUCLEOTIDE SEQUENCE [LARGE SCALE GENOMIC DNA]</scope>
    <source>
        <strain evidence="4">JT15FE1705JMU</strain>
        <tissue evidence="4">Muscle</tissue>
    </source>
</reference>
<dbReference type="STRING" id="240159.A0A4U5U656"/>
<feature type="compositionally biased region" description="Basic and acidic residues" evidence="2">
    <location>
        <begin position="381"/>
        <end position="396"/>
    </location>
</feature>
<name>A0A4U5U656_COLLU</name>
<dbReference type="EMBL" id="CM014080">
    <property type="protein sequence ID" value="TKS68405.1"/>
    <property type="molecule type" value="Genomic_DNA"/>
</dbReference>
<feature type="compositionally biased region" description="Basic and acidic residues" evidence="2">
    <location>
        <begin position="462"/>
        <end position="476"/>
    </location>
</feature>
<feature type="compositionally biased region" description="Basic and acidic residues" evidence="2">
    <location>
        <begin position="737"/>
        <end position="749"/>
    </location>
</feature>
<keyword evidence="1" id="KW-0175">Coiled coil</keyword>
<dbReference type="Proteomes" id="UP000298787">
    <property type="component" value="Chromosome 3"/>
</dbReference>
<accession>A0A4U5U656</accession>
<gene>
    <name evidence="4" type="ORF">D9C73_002467</name>
</gene>
<evidence type="ECO:0000256" key="2">
    <source>
        <dbReference type="SAM" id="MobiDB-lite"/>
    </source>
</evidence>
<feature type="domain" description="DUF4757" evidence="3">
    <location>
        <begin position="964"/>
        <end position="1111"/>
    </location>
</feature>
<feature type="region of interest" description="Disordered" evidence="2">
    <location>
        <begin position="105"/>
        <end position="124"/>
    </location>
</feature>
<feature type="compositionally biased region" description="Pro residues" evidence="2">
    <location>
        <begin position="1297"/>
        <end position="1307"/>
    </location>
</feature>
<feature type="compositionally biased region" description="Basic and acidic residues" evidence="2">
    <location>
        <begin position="1"/>
        <end position="16"/>
    </location>
</feature>
<feature type="compositionally biased region" description="Basic and acidic residues" evidence="2">
    <location>
        <begin position="225"/>
        <end position="244"/>
    </location>
</feature>
<evidence type="ECO:0000313" key="5">
    <source>
        <dbReference type="Proteomes" id="UP000298787"/>
    </source>
</evidence>
<feature type="region of interest" description="Disordered" evidence="2">
    <location>
        <begin position="1345"/>
        <end position="1406"/>
    </location>
</feature>
<evidence type="ECO:0000256" key="1">
    <source>
        <dbReference type="SAM" id="Coils"/>
    </source>
</evidence>
<protein>
    <submittedName>
        <fullName evidence="4">LIM and calponin-like proteiny domains-containing protein 1</fullName>
    </submittedName>
</protein>
<feature type="domain" description="DUF4757" evidence="3">
    <location>
        <begin position="304"/>
        <end position="403"/>
    </location>
</feature>